<keyword evidence="3" id="KW-1185">Reference proteome</keyword>
<comment type="caution">
    <text evidence="2">The sequence shown here is derived from an EMBL/GenBank/DDBJ whole genome shotgun (WGS) entry which is preliminary data.</text>
</comment>
<proteinExistence type="predicted"/>
<gene>
    <name evidence="2" type="ORF">GCM10009741_29170</name>
</gene>
<evidence type="ECO:0000256" key="1">
    <source>
        <dbReference type="SAM" id="MobiDB-lite"/>
    </source>
</evidence>
<name>A0ABP4LJZ8_9ACTN</name>
<accession>A0ABP4LJZ8</accession>
<dbReference type="Proteomes" id="UP001500363">
    <property type="component" value="Unassembled WGS sequence"/>
</dbReference>
<evidence type="ECO:0000313" key="2">
    <source>
        <dbReference type="EMBL" id="GAA1525755.1"/>
    </source>
</evidence>
<reference evidence="3" key="1">
    <citation type="journal article" date="2019" name="Int. J. Syst. Evol. Microbiol.">
        <title>The Global Catalogue of Microorganisms (GCM) 10K type strain sequencing project: providing services to taxonomists for standard genome sequencing and annotation.</title>
        <authorList>
            <consortium name="The Broad Institute Genomics Platform"/>
            <consortium name="The Broad Institute Genome Sequencing Center for Infectious Disease"/>
            <person name="Wu L."/>
            <person name="Ma J."/>
        </authorList>
    </citation>
    <scope>NUCLEOTIDE SEQUENCE [LARGE SCALE GENOMIC DNA]</scope>
    <source>
        <strain evidence="3">JCM 14303</strain>
    </source>
</reference>
<organism evidence="2 3">
    <name type="scientific">Kribbella lupini</name>
    <dbReference type="NCBI Taxonomy" id="291602"/>
    <lineage>
        <taxon>Bacteria</taxon>
        <taxon>Bacillati</taxon>
        <taxon>Actinomycetota</taxon>
        <taxon>Actinomycetes</taxon>
        <taxon>Propionibacteriales</taxon>
        <taxon>Kribbellaceae</taxon>
        <taxon>Kribbella</taxon>
    </lineage>
</organism>
<dbReference type="EMBL" id="BAAANC010000002">
    <property type="protein sequence ID" value="GAA1525755.1"/>
    <property type="molecule type" value="Genomic_DNA"/>
</dbReference>
<feature type="compositionally biased region" description="Basic and acidic residues" evidence="1">
    <location>
        <begin position="52"/>
        <end position="67"/>
    </location>
</feature>
<sequence length="67" mass="7364">MLGGEVIVIGLRSARPSADGKAVEALRQCWSGRVERQSSKRFDQKVSQSVAPRERTVKISARAAREP</sequence>
<evidence type="ECO:0000313" key="3">
    <source>
        <dbReference type="Proteomes" id="UP001500363"/>
    </source>
</evidence>
<protein>
    <submittedName>
        <fullName evidence="2">Uncharacterized protein</fullName>
    </submittedName>
</protein>
<feature type="region of interest" description="Disordered" evidence="1">
    <location>
        <begin position="41"/>
        <end position="67"/>
    </location>
</feature>